<sequence>MKRGYACLRRADGRIRLFCRRLTRRQRSLVAITAFLLFLAACLYTIVSALSGPGKSDGTMRIEHIRRLDLRPEDNTHPSKQLLR</sequence>
<protein>
    <submittedName>
        <fullName evidence="1">Conjugate transposon protein</fullName>
    </submittedName>
</protein>
<dbReference type="AlphaFoldDB" id="A0A174PFS2"/>
<organism evidence="1 2">
    <name type="scientific">Bacteroides uniformis</name>
    <dbReference type="NCBI Taxonomy" id="820"/>
    <lineage>
        <taxon>Bacteria</taxon>
        <taxon>Pseudomonadati</taxon>
        <taxon>Bacteroidota</taxon>
        <taxon>Bacteroidia</taxon>
        <taxon>Bacteroidales</taxon>
        <taxon>Bacteroidaceae</taxon>
        <taxon>Bacteroides</taxon>
    </lineage>
</organism>
<dbReference type="Pfam" id="PF13150">
    <property type="entry name" value="TraL_transposon"/>
    <property type="match status" value="1"/>
</dbReference>
<dbReference type="EMBL" id="CZBF01000002">
    <property type="protein sequence ID" value="CUP56749.1"/>
    <property type="molecule type" value="Genomic_DNA"/>
</dbReference>
<evidence type="ECO:0000313" key="2">
    <source>
        <dbReference type="Proteomes" id="UP000095788"/>
    </source>
</evidence>
<dbReference type="GeneID" id="75111491"/>
<accession>A0A174PFS2</accession>
<dbReference type="InterPro" id="IPR025050">
    <property type="entry name" value="TraL_transposon"/>
</dbReference>
<name>A0A174PFS2_BACUN</name>
<evidence type="ECO:0000313" key="1">
    <source>
        <dbReference type="EMBL" id="CUP56749.1"/>
    </source>
</evidence>
<proteinExistence type="predicted"/>
<dbReference type="RefSeq" id="WP_227086297.1">
    <property type="nucleotide sequence ID" value="NZ_CZBF01000002.1"/>
</dbReference>
<reference evidence="1 2" key="1">
    <citation type="submission" date="2015-09" db="EMBL/GenBank/DDBJ databases">
        <authorList>
            <consortium name="Pathogen Informatics"/>
        </authorList>
    </citation>
    <scope>NUCLEOTIDE SEQUENCE [LARGE SCALE GENOMIC DNA]</scope>
    <source>
        <strain evidence="1 2">2789STDY5834942</strain>
    </source>
</reference>
<gene>
    <name evidence="1" type="ORF">ERS852554_01060</name>
</gene>
<dbReference type="Proteomes" id="UP000095788">
    <property type="component" value="Unassembled WGS sequence"/>
</dbReference>